<name>A0A915HTR0_ROMCU</name>
<evidence type="ECO:0000313" key="2">
    <source>
        <dbReference type="WBParaSite" id="nRc.2.0.1.t04916-RA"/>
    </source>
</evidence>
<proteinExistence type="predicted"/>
<keyword evidence="1" id="KW-1185">Reference proteome</keyword>
<accession>A0A915HTR0</accession>
<sequence>MKLRGNSLAETNEVHPLCNQEVLFIKNPHPIILGMSQDDDEPSAPSGKINISFWVKLLMASISSSPSELMQKWTCRMPKSTKLAHQKTILVA</sequence>
<protein>
    <submittedName>
        <fullName evidence="2">Uncharacterized protein</fullName>
    </submittedName>
</protein>
<reference evidence="2" key="1">
    <citation type="submission" date="2022-11" db="UniProtKB">
        <authorList>
            <consortium name="WormBaseParasite"/>
        </authorList>
    </citation>
    <scope>IDENTIFICATION</scope>
</reference>
<organism evidence="1 2">
    <name type="scientific">Romanomermis culicivorax</name>
    <name type="common">Nematode worm</name>
    <dbReference type="NCBI Taxonomy" id="13658"/>
    <lineage>
        <taxon>Eukaryota</taxon>
        <taxon>Metazoa</taxon>
        <taxon>Ecdysozoa</taxon>
        <taxon>Nematoda</taxon>
        <taxon>Enoplea</taxon>
        <taxon>Dorylaimia</taxon>
        <taxon>Mermithida</taxon>
        <taxon>Mermithoidea</taxon>
        <taxon>Mermithidae</taxon>
        <taxon>Romanomermis</taxon>
    </lineage>
</organism>
<evidence type="ECO:0000313" key="1">
    <source>
        <dbReference type="Proteomes" id="UP000887565"/>
    </source>
</evidence>
<dbReference type="Proteomes" id="UP000887565">
    <property type="component" value="Unplaced"/>
</dbReference>
<dbReference type="WBParaSite" id="nRc.2.0.1.t04916-RA">
    <property type="protein sequence ID" value="nRc.2.0.1.t04916-RA"/>
    <property type="gene ID" value="nRc.2.0.1.g04916"/>
</dbReference>
<dbReference type="AlphaFoldDB" id="A0A915HTR0"/>